<dbReference type="InterPro" id="IPR007259">
    <property type="entry name" value="GCP"/>
</dbReference>
<protein>
    <recommendedName>
        <fullName evidence="5">Spindle pole body component</fullName>
    </recommendedName>
</protein>
<accession>A0A9Q0ARU5</accession>
<dbReference type="AlphaFoldDB" id="A0A9Q0ARU5"/>
<evidence type="ECO:0000256" key="1">
    <source>
        <dbReference type="ARBA" id="ARBA00010337"/>
    </source>
</evidence>
<dbReference type="GO" id="GO:0051321">
    <property type="term" value="P:meiotic cell cycle"/>
    <property type="evidence" value="ECO:0007669"/>
    <property type="project" value="TreeGrafter"/>
</dbReference>
<dbReference type="InterPro" id="IPR032797">
    <property type="entry name" value="Mod21_N"/>
</dbReference>
<dbReference type="InterPro" id="IPR041470">
    <property type="entry name" value="GCP_N"/>
</dbReference>
<proteinExistence type="inferred from homology"/>
<dbReference type="Pfam" id="PF04130">
    <property type="entry name" value="GCP_C_terminal"/>
    <property type="match status" value="1"/>
</dbReference>
<comment type="caution">
    <text evidence="10">The sequence shown here is derived from an EMBL/GenBank/DDBJ whole genome shotgun (WGS) entry which is preliminary data.</text>
</comment>
<dbReference type="PANTHER" id="PTHR19302">
    <property type="entry name" value="GAMMA TUBULIN COMPLEX PROTEIN"/>
    <property type="match status" value="1"/>
</dbReference>
<keyword evidence="3 5" id="KW-0493">Microtubule</keyword>
<dbReference type="GO" id="GO:0000278">
    <property type="term" value="P:mitotic cell cycle"/>
    <property type="evidence" value="ECO:0007669"/>
    <property type="project" value="TreeGrafter"/>
</dbReference>
<evidence type="ECO:0000259" key="9">
    <source>
        <dbReference type="Pfam" id="PF17681"/>
    </source>
</evidence>
<keyword evidence="11" id="KW-1185">Reference proteome</keyword>
<evidence type="ECO:0000256" key="2">
    <source>
        <dbReference type="ARBA" id="ARBA00022490"/>
    </source>
</evidence>
<feature type="compositionally biased region" description="Basic and acidic residues" evidence="6">
    <location>
        <begin position="163"/>
        <end position="174"/>
    </location>
</feature>
<feature type="domain" description="Gamma tubulin complex component protein N-terminal" evidence="9">
    <location>
        <begin position="232"/>
        <end position="537"/>
    </location>
</feature>
<dbReference type="EMBL" id="JAFIMR010000007">
    <property type="protein sequence ID" value="KAI1876383.1"/>
    <property type="molecule type" value="Genomic_DNA"/>
</dbReference>
<evidence type="ECO:0000256" key="3">
    <source>
        <dbReference type="ARBA" id="ARBA00022701"/>
    </source>
</evidence>
<feature type="domain" description="Gamma tubulin complex component C-terminal" evidence="7">
    <location>
        <begin position="543"/>
        <end position="852"/>
    </location>
</feature>
<sequence length="881" mass="100349">MAFAARLGALTEELVAAVVPNADQLDEGSLKVLRDETLHTLRLQTSLRTNQFEVQRHLEGLEERFRVQNREGLADALRERLDALDKLSYKHTPEVLHLLLELSDQPAQKTRLEDLGLLRQPAHGPQPDLKWEDIAREDDWASDRDLFQKVDFRNDSSDEELLDDRSDVSPRSEETSLSSIEAQYRRRATDLIVDSQDEESVLEKVRLSHSWRHQAAPNARNEGSSISELQAVREALFMLRGLRNDLFNSHYTASDSLQLDHVSPRLLQGLFAEFTAAGQSLHVLRHFARKDQRIPLLQVFRDTIEKRLRDCDTYLSHVESSLIDIQEDTVISLLRVLEDFKPQLQPLAALSRVVQQLGGDENAQPFRYLELLFESAGMAQLESNDQVYSFLGTMFFECFQVYLRPIRRWMHDGELLEDDKTFFISGVQSQFPLSQVWQDQFTLRKTPGGLLHVPKFLQPSVDRIFITGKSVVILKLLGKHNAQEQQMVEPSMDFQALAASDLGCFTPFPELFAVAFERWMQSKHSSASGTLRHVLFESCGLWSTLSNIQRIYLMADGAFSDVFAHALFTNLDLLNPRWHDRFLLTQAFQDAFGTAVDIHHVTVSAIEQADQDISKARVSVRSCLPAVKVVYRMPWSLRIIVSEESMSYYQAVFTLLLQNRRALYILRGQLIKTDGIAQLDNGQAAYYSLRARLLWFCSSLQTYYFNLVIEPLVTQLKDNLQKAPDIDSMLEIHSTFAKRLRDAVCLGSKLDPIRECMLDIMDVALRLEYTRHAEAERKVSAALASTSADPSTDRGTKYMNMSEEEDETFLPEQDLSVVEATGASYDETLAEMRVQFDRHLRFICGGLRGVARASGDLAAVQWDTLAEMLETGLAGARDHPW</sequence>
<dbReference type="InterPro" id="IPR059169">
    <property type="entry name" value="GCP5_N_ext"/>
</dbReference>
<comment type="similarity">
    <text evidence="1 5">Belongs to the TUBGCP family.</text>
</comment>
<dbReference type="GO" id="GO:0007020">
    <property type="term" value="P:microtubule nucleation"/>
    <property type="evidence" value="ECO:0007669"/>
    <property type="project" value="InterPro"/>
</dbReference>
<dbReference type="GO" id="GO:0000930">
    <property type="term" value="C:gamma-tubulin complex"/>
    <property type="evidence" value="ECO:0007669"/>
    <property type="project" value="TreeGrafter"/>
</dbReference>
<organism evidence="10 11">
    <name type="scientific">Neoarthrinium moseri</name>
    <dbReference type="NCBI Taxonomy" id="1658444"/>
    <lineage>
        <taxon>Eukaryota</taxon>
        <taxon>Fungi</taxon>
        <taxon>Dikarya</taxon>
        <taxon>Ascomycota</taxon>
        <taxon>Pezizomycotina</taxon>
        <taxon>Sordariomycetes</taxon>
        <taxon>Xylariomycetidae</taxon>
        <taxon>Amphisphaeriales</taxon>
        <taxon>Apiosporaceae</taxon>
        <taxon>Neoarthrinium</taxon>
    </lineage>
</organism>
<evidence type="ECO:0000256" key="6">
    <source>
        <dbReference type="SAM" id="MobiDB-lite"/>
    </source>
</evidence>
<evidence type="ECO:0000256" key="4">
    <source>
        <dbReference type="ARBA" id="ARBA00023212"/>
    </source>
</evidence>
<dbReference type="Gene3D" id="1.20.120.1900">
    <property type="entry name" value="Gamma-tubulin complex, C-terminal domain"/>
    <property type="match status" value="1"/>
</dbReference>
<dbReference type="Pfam" id="PF17681">
    <property type="entry name" value="GCP_N_terminal"/>
    <property type="match status" value="1"/>
</dbReference>
<dbReference type="GO" id="GO:0051011">
    <property type="term" value="F:microtubule minus-end binding"/>
    <property type="evidence" value="ECO:0007669"/>
    <property type="project" value="TreeGrafter"/>
</dbReference>
<gene>
    <name evidence="10" type="ORF">JX265_003909</name>
</gene>
<dbReference type="GO" id="GO:0000922">
    <property type="term" value="C:spindle pole"/>
    <property type="evidence" value="ECO:0007669"/>
    <property type="project" value="InterPro"/>
</dbReference>
<dbReference type="GO" id="GO:0051225">
    <property type="term" value="P:spindle assembly"/>
    <property type="evidence" value="ECO:0007669"/>
    <property type="project" value="TreeGrafter"/>
</dbReference>
<dbReference type="InterPro" id="IPR042241">
    <property type="entry name" value="GCP_C_sf"/>
</dbReference>
<dbReference type="Pfam" id="PF14609">
    <property type="entry name" value="GCP5-Mod21_N"/>
    <property type="match status" value="1"/>
</dbReference>
<name>A0A9Q0ARU5_9PEZI</name>
<dbReference type="GO" id="GO:0043015">
    <property type="term" value="F:gamma-tubulin binding"/>
    <property type="evidence" value="ECO:0007669"/>
    <property type="project" value="InterPro"/>
</dbReference>
<evidence type="ECO:0000313" key="10">
    <source>
        <dbReference type="EMBL" id="KAI1876383.1"/>
    </source>
</evidence>
<dbReference type="GO" id="GO:0031122">
    <property type="term" value="P:cytoplasmic microtubule organization"/>
    <property type="evidence" value="ECO:0007669"/>
    <property type="project" value="TreeGrafter"/>
</dbReference>
<dbReference type="PANTHER" id="PTHR19302:SF33">
    <property type="entry name" value="GAMMA-TUBULIN COMPLEX COMPONENT 5"/>
    <property type="match status" value="1"/>
</dbReference>
<feature type="domain" description="Gamma-Tubulin ring complex non-core subunit mod21 N-terminal" evidence="8">
    <location>
        <begin position="67"/>
        <end position="158"/>
    </location>
</feature>
<dbReference type="GO" id="GO:0005874">
    <property type="term" value="C:microtubule"/>
    <property type="evidence" value="ECO:0007669"/>
    <property type="project" value="UniProtKB-KW"/>
</dbReference>
<keyword evidence="4 5" id="KW-0206">Cytoskeleton</keyword>
<evidence type="ECO:0000259" key="7">
    <source>
        <dbReference type="Pfam" id="PF04130"/>
    </source>
</evidence>
<feature type="region of interest" description="Disordered" evidence="6">
    <location>
        <begin position="158"/>
        <end position="180"/>
    </location>
</feature>
<dbReference type="GO" id="GO:0005816">
    <property type="term" value="C:spindle pole body"/>
    <property type="evidence" value="ECO:0007669"/>
    <property type="project" value="UniProtKB-ARBA"/>
</dbReference>
<dbReference type="Proteomes" id="UP000829685">
    <property type="component" value="Unassembled WGS sequence"/>
</dbReference>
<dbReference type="InterPro" id="IPR040457">
    <property type="entry name" value="GCP_C"/>
</dbReference>
<evidence type="ECO:0000259" key="8">
    <source>
        <dbReference type="Pfam" id="PF14609"/>
    </source>
</evidence>
<evidence type="ECO:0000256" key="5">
    <source>
        <dbReference type="RuleBase" id="RU363050"/>
    </source>
</evidence>
<reference evidence="10" key="1">
    <citation type="submission" date="2021-03" db="EMBL/GenBank/DDBJ databases">
        <title>Revisited historic fungal species revealed as producer of novel bioactive compounds through whole genome sequencing and comparative genomics.</title>
        <authorList>
            <person name="Vignolle G.A."/>
            <person name="Hochenegger N."/>
            <person name="Mach R.L."/>
            <person name="Mach-Aigner A.R."/>
            <person name="Javad Rahimi M."/>
            <person name="Salim K.A."/>
            <person name="Chan C.M."/>
            <person name="Lim L.B.L."/>
            <person name="Cai F."/>
            <person name="Druzhinina I.S."/>
            <person name="U'Ren J.M."/>
            <person name="Derntl C."/>
        </authorList>
    </citation>
    <scope>NUCLEOTIDE SEQUENCE</scope>
    <source>
        <strain evidence="10">TUCIM 5799</strain>
    </source>
</reference>
<evidence type="ECO:0000313" key="11">
    <source>
        <dbReference type="Proteomes" id="UP000829685"/>
    </source>
</evidence>
<dbReference type="CDD" id="cd22572">
    <property type="entry name" value="GCP5_NTD"/>
    <property type="match status" value="1"/>
</dbReference>
<comment type="subcellular location">
    <subcellularLocation>
        <location evidence="5">Cytoplasm</location>
        <location evidence="5">Cytoskeleton</location>
        <location evidence="5">Microtubule organizing center</location>
    </subcellularLocation>
</comment>
<keyword evidence="2 5" id="KW-0963">Cytoplasm</keyword>